<dbReference type="RefSeq" id="WP_354508130.1">
    <property type="nucleotide sequence ID" value="NZ_JBEPMO010000005.1"/>
</dbReference>
<dbReference type="Gene3D" id="3.30.70.1290">
    <property type="entry name" value="Transposase IS200-like"/>
    <property type="match status" value="1"/>
</dbReference>
<sequence>MSEKYKVIDSSIPTFVTMTIIGWVDLFIRPSYSKILDDSLNYCIEAKGLKVHAYVYMTSHIHLILSSEGNEIQNIIRDFKKHTNKKFIEEINSVSESRRVWLLNKFSYEARRTNRADHYKIWQDGFHPILLDNYKKIEQRIHYIHYNPIAAGFVYHERDWKNSSYSSYEEGNREISNVKVSPLW</sequence>
<evidence type="ECO:0000313" key="2">
    <source>
        <dbReference type="EMBL" id="MET3731658.1"/>
    </source>
</evidence>
<dbReference type="NCBIfam" id="NF047646">
    <property type="entry name" value="REP_Tyr_transpos"/>
    <property type="match status" value="1"/>
</dbReference>
<gene>
    <name evidence="2" type="ORF">ABID46_001232</name>
</gene>
<feature type="domain" description="Transposase IS200-like" evidence="1">
    <location>
        <begin position="9"/>
        <end position="147"/>
    </location>
</feature>
<comment type="caution">
    <text evidence="2">The sequence shown here is derived from an EMBL/GenBank/DDBJ whole genome shotgun (WGS) entry which is preliminary data.</text>
</comment>
<dbReference type="Proteomes" id="UP001549146">
    <property type="component" value="Unassembled WGS sequence"/>
</dbReference>
<keyword evidence="3" id="KW-1185">Reference proteome</keyword>
<reference evidence="2 3" key="1">
    <citation type="submission" date="2024-06" db="EMBL/GenBank/DDBJ databases">
        <title>Genomic Encyclopedia of Type Strains, Phase IV (KMG-IV): sequencing the most valuable type-strain genomes for metagenomic binning, comparative biology and taxonomic classification.</title>
        <authorList>
            <person name="Goeker M."/>
        </authorList>
    </citation>
    <scope>NUCLEOTIDE SEQUENCE [LARGE SCALE GENOMIC DNA]</scope>
    <source>
        <strain evidence="2 3">DSM 29388</strain>
    </source>
</reference>
<evidence type="ECO:0000313" key="3">
    <source>
        <dbReference type="Proteomes" id="UP001549146"/>
    </source>
</evidence>
<dbReference type="PANTHER" id="PTHR36966:SF1">
    <property type="entry name" value="REP-ASSOCIATED TYROSINE TRANSPOSASE"/>
    <property type="match status" value="1"/>
</dbReference>
<dbReference type="SMART" id="SM01321">
    <property type="entry name" value="Y1_Tnp"/>
    <property type="match status" value="1"/>
</dbReference>
<organism evidence="2 3">
    <name type="scientific">Moheibacter stercoris</name>
    <dbReference type="NCBI Taxonomy" id="1628251"/>
    <lineage>
        <taxon>Bacteria</taxon>
        <taxon>Pseudomonadati</taxon>
        <taxon>Bacteroidota</taxon>
        <taxon>Flavobacteriia</taxon>
        <taxon>Flavobacteriales</taxon>
        <taxon>Weeksellaceae</taxon>
        <taxon>Moheibacter</taxon>
    </lineage>
</organism>
<dbReference type="InterPro" id="IPR036515">
    <property type="entry name" value="Transposase_17_sf"/>
</dbReference>
<evidence type="ECO:0000259" key="1">
    <source>
        <dbReference type="SMART" id="SM01321"/>
    </source>
</evidence>
<dbReference type="SUPFAM" id="SSF143422">
    <property type="entry name" value="Transposase IS200-like"/>
    <property type="match status" value="1"/>
</dbReference>
<protein>
    <submittedName>
        <fullName evidence="2">REP element-mobilizing transposase RayT</fullName>
    </submittedName>
</protein>
<name>A0ABV2LVW6_9FLAO</name>
<accession>A0ABV2LVW6</accession>
<dbReference type="EMBL" id="JBEPMO010000005">
    <property type="protein sequence ID" value="MET3731658.1"/>
    <property type="molecule type" value="Genomic_DNA"/>
</dbReference>
<proteinExistence type="predicted"/>
<dbReference type="InterPro" id="IPR002686">
    <property type="entry name" value="Transposase_17"/>
</dbReference>
<dbReference type="PANTHER" id="PTHR36966">
    <property type="entry name" value="REP-ASSOCIATED TYROSINE TRANSPOSASE"/>
    <property type="match status" value="1"/>
</dbReference>
<dbReference type="InterPro" id="IPR052715">
    <property type="entry name" value="RAYT_transposase"/>
</dbReference>